<dbReference type="InterPro" id="IPR011990">
    <property type="entry name" value="TPR-like_helical_dom_sf"/>
</dbReference>
<evidence type="ECO:0000259" key="7">
    <source>
        <dbReference type="Pfam" id="PF14322"/>
    </source>
</evidence>
<dbReference type="GO" id="GO:0009279">
    <property type="term" value="C:cell outer membrane"/>
    <property type="evidence" value="ECO:0007669"/>
    <property type="project" value="UniProtKB-SubCell"/>
</dbReference>
<evidence type="ECO:0000256" key="4">
    <source>
        <dbReference type="ARBA" id="ARBA00023136"/>
    </source>
</evidence>
<comment type="caution">
    <text evidence="8">The sequence shown here is derived from an EMBL/GenBank/DDBJ whole genome shotgun (WGS) entry which is preliminary data.</text>
</comment>
<dbReference type="InterPro" id="IPR033985">
    <property type="entry name" value="SusD-like_N"/>
</dbReference>
<dbReference type="Proteomes" id="UP000267585">
    <property type="component" value="Unassembled WGS sequence"/>
</dbReference>
<dbReference type="RefSeq" id="WP_126161928.1">
    <property type="nucleotide sequence ID" value="NZ_RQPJ01000003.1"/>
</dbReference>
<dbReference type="Gene3D" id="1.25.40.390">
    <property type="match status" value="1"/>
</dbReference>
<dbReference type="PROSITE" id="PS51257">
    <property type="entry name" value="PROKAR_LIPOPROTEIN"/>
    <property type="match status" value="1"/>
</dbReference>
<keyword evidence="3" id="KW-0732">Signal</keyword>
<evidence type="ECO:0000256" key="1">
    <source>
        <dbReference type="ARBA" id="ARBA00004442"/>
    </source>
</evidence>
<sequence length="582" mass="66227">MTKKIIILLITFGLFFSSCEDPFDFGSDGRVTYDEIFSDYQLTGKYLATAYSYFPYYGASSAGGTFLASFTDEAQDAQDVVPGSNSLRYYEGNMSSANNLIKGSLYDNMFKGIRTCNVFLANVDDVPTFTVQEHRGQWKAEAYLLRAYYYLQLIKRYGPVPIFKEVLPLDYDFSTMERPSFYENVQAIIADCDAALAQPELLYRQVDGLQDGFMTRGVAYAIKSQAILFAASPLWNDGNDHWNEAAEITKEAVDALEGAGFGLFNPASVSISGMYSKYQEYFLTQPENVEFPSEEKETILGKTRMTLWSNYGLPVVPDVTKAGISPSQELVDAYETIDGVPVLDPEMPYLDDDHLQPNYNSENTLYDPENPYANRDPRLFSTVYCNGNFHNLSNNTIPVETYVGGSSQISDNSNLYTRTGYYLRKFIHYDSKNNSNKDGFWHDFRMAEIYLNFAEANFYANGAATPEALAAVNLIRSRAGMPDLPSGISASEFEARLRNERRIELAFEEHRYYDLRRWEIQGDYEGVVTGMKITKNGEDFDYDRIVVQKRNVTDEKYLMWPIPLTEQNKYNALGIDFQNYGW</sequence>
<dbReference type="Pfam" id="PF07980">
    <property type="entry name" value="SusD_RagB"/>
    <property type="match status" value="1"/>
</dbReference>
<dbReference type="SUPFAM" id="SSF48452">
    <property type="entry name" value="TPR-like"/>
    <property type="match status" value="1"/>
</dbReference>
<evidence type="ECO:0000256" key="5">
    <source>
        <dbReference type="ARBA" id="ARBA00023237"/>
    </source>
</evidence>
<reference evidence="8 9" key="1">
    <citation type="submission" date="2018-11" db="EMBL/GenBank/DDBJ databases">
        <title>Arenibacter aquaticus sp.nov., a marine bacterium isolated from surface seawater in the South China Sea.</title>
        <authorList>
            <person name="Guo J."/>
            <person name="Sun J."/>
        </authorList>
    </citation>
    <scope>NUCLEOTIDE SEQUENCE [LARGE SCALE GENOMIC DNA]</scope>
    <source>
        <strain evidence="8 9">GUO666</strain>
    </source>
</reference>
<comment type="similarity">
    <text evidence="2">Belongs to the SusD family.</text>
</comment>
<accession>A0A430K4D4</accession>
<evidence type="ECO:0000256" key="3">
    <source>
        <dbReference type="ARBA" id="ARBA00022729"/>
    </source>
</evidence>
<keyword evidence="4" id="KW-0472">Membrane</keyword>
<proteinExistence type="inferred from homology"/>
<evidence type="ECO:0000256" key="2">
    <source>
        <dbReference type="ARBA" id="ARBA00006275"/>
    </source>
</evidence>
<keyword evidence="9" id="KW-1185">Reference proteome</keyword>
<protein>
    <submittedName>
        <fullName evidence="8">RagB/SusD family nutrient uptake outer membrane protein</fullName>
    </submittedName>
</protein>
<name>A0A430K4D4_9FLAO</name>
<evidence type="ECO:0000313" key="9">
    <source>
        <dbReference type="Proteomes" id="UP000267585"/>
    </source>
</evidence>
<organism evidence="8 9">
    <name type="scientific">Arenibacter aquaticus</name>
    <dbReference type="NCBI Taxonomy" id="2489054"/>
    <lineage>
        <taxon>Bacteria</taxon>
        <taxon>Pseudomonadati</taxon>
        <taxon>Bacteroidota</taxon>
        <taxon>Flavobacteriia</taxon>
        <taxon>Flavobacteriales</taxon>
        <taxon>Flavobacteriaceae</taxon>
        <taxon>Arenibacter</taxon>
    </lineage>
</organism>
<dbReference type="AlphaFoldDB" id="A0A430K4D4"/>
<dbReference type="OrthoDB" id="5694214at2"/>
<dbReference type="InterPro" id="IPR012944">
    <property type="entry name" value="SusD_RagB_dom"/>
</dbReference>
<keyword evidence="5" id="KW-0998">Cell outer membrane</keyword>
<feature type="domain" description="RagB/SusD" evidence="6">
    <location>
        <begin position="320"/>
        <end position="582"/>
    </location>
</feature>
<comment type="subcellular location">
    <subcellularLocation>
        <location evidence="1">Cell outer membrane</location>
    </subcellularLocation>
</comment>
<gene>
    <name evidence="8" type="ORF">EHW67_08380</name>
</gene>
<feature type="domain" description="SusD-like N-terminal" evidence="7">
    <location>
        <begin position="87"/>
        <end position="196"/>
    </location>
</feature>
<evidence type="ECO:0000259" key="6">
    <source>
        <dbReference type="Pfam" id="PF07980"/>
    </source>
</evidence>
<dbReference type="EMBL" id="RQPJ01000003">
    <property type="protein sequence ID" value="RTE53940.1"/>
    <property type="molecule type" value="Genomic_DNA"/>
</dbReference>
<dbReference type="Pfam" id="PF14322">
    <property type="entry name" value="SusD-like_3"/>
    <property type="match status" value="1"/>
</dbReference>
<evidence type="ECO:0000313" key="8">
    <source>
        <dbReference type="EMBL" id="RTE53940.1"/>
    </source>
</evidence>